<feature type="domain" description="F-box" evidence="2">
    <location>
        <begin position="24"/>
        <end position="74"/>
    </location>
</feature>
<dbReference type="PANTHER" id="PTHR31900">
    <property type="entry name" value="F-BOX/RNI SUPERFAMILY PROTEIN-RELATED"/>
    <property type="match status" value="1"/>
</dbReference>
<dbReference type="InterPro" id="IPR001810">
    <property type="entry name" value="F-box_dom"/>
</dbReference>
<dbReference type="GeneID" id="110783890"/>
<evidence type="ECO:0000313" key="3">
    <source>
        <dbReference type="Proteomes" id="UP000813463"/>
    </source>
</evidence>
<dbReference type="SMART" id="SM00256">
    <property type="entry name" value="FBOX"/>
    <property type="match status" value="1"/>
</dbReference>
<dbReference type="SUPFAM" id="SSF81383">
    <property type="entry name" value="F-box domain"/>
    <property type="match status" value="1"/>
</dbReference>
<reference evidence="4" key="2">
    <citation type="submission" date="2025-08" db="UniProtKB">
        <authorList>
            <consortium name="RefSeq"/>
        </authorList>
    </citation>
    <scope>IDENTIFICATION</scope>
    <source>
        <tissue evidence="4">Leaf</tissue>
    </source>
</reference>
<dbReference type="Gene3D" id="1.20.1280.50">
    <property type="match status" value="1"/>
</dbReference>
<keyword evidence="3" id="KW-1185">Reference proteome</keyword>
<dbReference type="InterPro" id="IPR050232">
    <property type="entry name" value="FBL13/AtMIF1-like"/>
</dbReference>
<dbReference type="InterPro" id="IPR036047">
    <property type="entry name" value="F-box-like_dom_sf"/>
</dbReference>
<dbReference type="SMART" id="SM00579">
    <property type="entry name" value="FBD"/>
    <property type="match status" value="1"/>
</dbReference>
<protein>
    <submittedName>
        <fullName evidence="4">F-box/FBD/LRR-repeat protein At5g22660-like</fullName>
    </submittedName>
</protein>
<feature type="transmembrane region" description="Helical" evidence="1">
    <location>
        <begin position="415"/>
        <end position="437"/>
    </location>
</feature>
<gene>
    <name evidence="4" type="primary">LOC110783890</name>
</gene>
<dbReference type="Pfam" id="PF00646">
    <property type="entry name" value="F-box"/>
    <property type="match status" value="1"/>
</dbReference>
<evidence type="ECO:0000313" key="4">
    <source>
        <dbReference type="RefSeq" id="XP_056697516.1"/>
    </source>
</evidence>
<evidence type="ECO:0000256" key="1">
    <source>
        <dbReference type="SAM" id="Phobius"/>
    </source>
</evidence>
<dbReference type="PROSITE" id="PS50181">
    <property type="entry name" value="FBOX"/>
    <property type="match status" value="1"/>
</dbReference>
<organism evidence="3 4">
    <name type="scientific">Spinacia oleracea</name>
    <name type="common">Spinach</name>
    <dbReference type="NCBI Taxonomy" id="3562"/>
    <lineage>
        <taxon>Eukaryota</taxon>
        <taxon>Viridiplantae</taxon>
        <taxon>Streptophyta</taxon>
        <taxon>Embryophyta</taxon>
        <taxon>Tracheophyta</taxon>
        <taxon>Spermatophyta</taxon>
        <taxon>Magnoliopsida</taxon>
        <taxon>eudicotyledons</taxon>
        <taxon>Gunneridae</taxon>
        <taxon>Pentapetalae</taxon>
        <taxon>Caryophyllales</taxon>
        <taxon>Chenopodiaceae</taxon>
        <taxon>Chenopodioideae</taxon>
        <taxon>Anserineae</taxon>
        <taxon>Spinacia</taxon>
    </lineage>
</organism>
<dbReference type="Pfam" id="PF08387">
    <property type="entry name" value="FBD"/>
    <property type="match status" value="1"/>
</dbReference>
<dbReference type="Proteomes" id="UP000813463">
    <property type="component" value="Chromosome 1"/>
</dbReference>
<dbReference type="RefSeq" id="XP_056697516.1">
    <property type="nucleotide sequence ID" value="XM_056841538.1"/>
</dbReference>
<reference evidence="3" key="1">
    <citation type="journal article" date="2021" name="Nat. Commun.">
        <title>Genomic analyses provide insights into spinach domestication and the genetic basis of agronomic traits.</title>
        <authorList>
            <person name="Cai X."/>
            <person name="Sun X."/>
            <person name="Xu C."/>
            <person name="Sun H."/>
            <person name="Wang X."/>
            <person name="Ge C."/>
            <person name="Zhang Z."/>
            <person name="Wang Q."/>
            <person name="Fei Z."/>
            <person name="Jiao C."/>
            <person name="Wang Q."/>
        </authorList>
    </citation>
    <scope>NUCLEOTIDE SEQUENCE [LARGE SCALE GENOMIC DNA]</scope>
    <source>
        <strain evidence="3">cv. Varoflay</strain>
    </source>
</reference>
<proteinExistence type="predicted"/>
<keyword evidence="1" id="KW-1133">Transmembrane helix</keyword>
<dbReference type="InterPro" id="IPR055411">
    <property type="entry name" value="LRR_FXL15/At3g58940/PEG3-like"/>
</dbReference>
<accession>A0ABM3RPG6</accession>
<evidence type="ECO:0000259" key="2">
    <source>
        <dbReference type="PROSITE" id="PS50181"/>
    </source>
</evidence>
<sequence length="505" mass="57920">MGDFKILKYYVRQRRWRLSEGDGEDRLSSLPDVILTDILSRLSIHSAAATSVLSHRWRRLWTGVFRLNLCFQKSSEFTKIIDHILQQVTSRKLRDFNLDLSNVYVTPKSSAIESWFRDLCSRNVETIIFNAVYKHEDTLSFRFPACLVNSQSLVILRLCSSLLELKLPENGNLSFQLPNLKEIRLYFLVNFPLWLGILISSCPLLEDLYLLFNLLYLPEPDTVVRIIAPNLKSFSICMSYLTEQVERYRVVIDAPKLENLDVEDWTSIYCFLQNPTKLVKAYIRLESEFISFGEEEGGNEETNYVKEMSKFIGGSCNVNNLVLMLKSSTNTLTYLNSFDLPVFSNLTYLETNFLKVLLVSLHCFPNLEHLKVRLYSGDCPIEQRNWCAPDSIPDCLVSKLKTIQISGLQGVGDELILLAYILCNAVVLKSLIVNVYMKDAVYTRDERGKAYAVWKECQFCRSIFEFPRSSSACEVVVSCRYVTASGNALQNGRLTCEMYVGQGFL</sequence>
<dbReference type="PANTHER" id="PTHR31900:SF31">
    <property type="entry name" value="F-BOX_LRR-REPEAT PROTEIN 13-LIKE"/>
    <property type="match status" value="1"/>
</dbReference>
<dbReference type="Pfam" id="PF24758">
    <property type="entry name" value="LRR_At5g56370"/>
    <property type="match status" value="1"/>
</dbReference>
<dbReference type="SUPFAM" id="SSF52047">
    <property type="entry name" value="RNI-like"/>
    <property type="match status" value="1"/>
</dbReference>
<dbReference type="InterPro" id="IPR006566">
    <property type="entry name" value="FBD"/>
</dbReference>
<name>A0ABM3RPG6_SPIOL</name>
<keyword evidence="1" id="KW-0812">Transmembrane</keyword>
<keyword evidence="1" id="KW-0472">Membrane</keyword>